<feature type="region of interest" description="Disordered" evidence="1">
    <location>
        <begin position="31"/>
        <end position="128"/>
    </location>
</feature>
<evidence type="ECO:0000313" key="3">
    <source>
        <dbReference type="Proteomes" id="UP000193986"/>
    </source>
</evidence>
<reference evidence="2 3" key="1">
    <citation type="submission" date="2016-07" db="EMBL/GenBank/DDBJ databases">
        <title>Pervasive Adenine N6-methylation of Active Genes in Fungi.</title>
        <authorList>
            <consortium name="DOE Joint Genome Institute"/>
            <person name="Mondo S.J."/>
            <person name="Dannebaum R.O."/>
            <person name="Kuo R.C."/>
            <person name="Labutti K."/>
            <person name="Haridas S."/>
            <person name="Kuo A."/>
            <person name="Salamov A."/>
            <person name="Ahrendt S.R."/>
            <person name="Lipzen A."/>
            <person name="Sullivan W."/>
            <person name="Andreopoulos W.B."/>
            <person name="Clum A."/>
            <person name="Lindquist E."/>
            <person name="Daum C."/>
            <person name="Ramamoorthy G.K."/>
            <person name="Gryganskyi A."/>
            <person name="Culley D."/>
            <person name="Magnuson J.K."/>
            <person name="James T.Y."/>
            <person name="O'Malley M.A."/>
            <person name="Stajich J.E."/>
            <person name="Spatafora J.W."/>
            <person name="Visel A."/>
            <person name="Grigoriev I.V."/>
        </authorList>
    </citation>
    <scope>NUCLEOTIDE SEQUENCE [LARGE SCALE GENOMIC DNA]</scope>
    <source>
        <strain evidence="2 3">68-887.2</strain>
    </source>
</reference>
<feature type="compositionally biased region" description="Basic and acidic residues" evidence="1">
    <location>
        <begin position="907"/>
        <end position="918"/>
    </location>
</feature>
<feature type="region of interest" description="Disordered" evidence="1">
    <location>
        <begin position="886"/>
        <end position="918"/>
    </location>
</feature>
<feature type="region of interest" description="Disordered" evidence="1">
    <location>
        <begin position="762"/>
        <end position="809"/>
    </location>
</feature>
<feature type="compositionally biased region" description="Basic and acidic residues" evidence="1">
    <location>
        <begin position="799"/>
        <end position="809"/>
    </location>
</feature>
<comment type="caution">
    <text evidence="2">The sequence shown here is derived from an EMBL/GenBank/DDBJ whole genome shotgun (WGS) entry which is preliminary data.</text>
</comment>
<dbReference type="InParanoid" id="A0A1Y2AYC7"/>
<dbReference type="AlphaFoldDB" id="A0A1Y2AYC7"/>
<dbReference type="Proteomes" id="UP000193986">
    <property type="component" value="Unassembled WGS sequence"/>
</dbReference>
<gene>
    <name evidence="2" type="ORF">BCR39DRAFT_539956</name>
</gene>
<proteinExistence type="predicted"/>
<feature type="compositionally biased region" description="Low complexity" evidence="1">
    <location>
        <begin position="117"/>
        <end position="127"/>
    </location>
</feature>
<name>A0A1Y2AYC7_9TREE</name>
<feature type="region of interest" description="Disordered" evidence="1">
    <location>
        <begin position="454"/>
        <end position="500"/>
    </location>
</feature>
<feature type="compositionally biased region" description="Acidic residues" evidence="1">
    <location>
        <begin position="463"/>
        <end position="472"/>
    </location>
</feature>
<feature type="compositionally biased region" description="Polar residues" evidence="1">
    <location>
        <begin position="85"/>
        <end position="111"/>
    </location>
</feature>
<feature type="compositionally biased region" description="Pro residues" evidence="1">
    <location>
        <begin position="69"/>
        <end position="79"/>
    </location>
</feature>
<organism evidence="2 3">
    <name type="scientific">Naematelia encephala</name>
    <dbReference type="NCBI Taxonomy" id="71784"/>
    <lineage>
        <taxon>Eukaryota</taxon>
        <taxon>Fungi</taxon>
        <taxon>Dikarya</taxon>
        <taxon>Basidiomycota</taxon>
        <taxon>Agaricomycotina</taxon>
        <taxon>Tremellomycetes</taxon>
        <taxon>Tremellales</taxon>
        <taxon>Naemateliaceae</taxon>
        <taxon>Naematelia</taxon>
    </lineage>
</organism>
<evidence type="ECO:0000313" key="2">
    <source>
        <dbReference type="EMBL" id="ORY26885.1"/>
    </source>
</evidence>
<evidence type="ECO:0000256" key="1">
    <source>
        <dbReference type="SAM" id="MobiDB-lite"/>
    </source>
</evidence>
<sequence>MKTILRFRRLAVEGKSCHSQCTTSRGYAAAAALSVPEAAEASSSSSTSSTASSSSTLPLSSGSSTSSRSPPPPPPPQSRPSPTSIRNNGPVGSQPQSQARYDNGRNFSSRYPRNVGSSSSHASRSSAPTFEEKVLAELEDLISLRDRQHSDRIWVLYMSLPKATRQTLEPSLLQAVLRLVVPPGQFYPKEKRRPENEALSKKLDNRFRRIMSDINSSKHSGNQILEAFETFEDYSFAMQTLSQTGDARAVDAIAREVMLELGINSDSIDPTMDAEEALRRIDAGEDVGGQGKHFDRVLLYRLLASYAELRIAAPPQQRGHVAGERKRQNPFTLERQREIVVNLFNTVQTFEAGKGLSLLSARLFTGCLNLARIQFDKEKYGEMLNNIVEQTITKSYGLDTRYFTFKEDQQYLEFGKEALHLVLDWVGTRAGMTGTNQDRWKMISAFEILTTKQTKGTTRRIQDDEDDGDDEASYGPTSAENVDPDNGRMQGVDGSRNFFQSKNFRGRGPGMAIGGPSTAKTYVPRYRGLWPWSGQYSKALNSNDPLDSRIRLNGRIGELVSLDFLLISARASADPAAEPRLSFFNTYDPLRRIRRFGAFHSAPPTPDVAAAQLVSRSYDLKPDQPQTLVGELTYYVMLRHTVDWRDPSLALHVFRTWWLAAAQEQTRWIQDLLRTAYINKHNPGPDPNPPPTTDAGHLQVTSWMRQMVLPQIYFSPGMFVMIHWLYRELASDYHFRGGEFRVIHDLIRDSLERLRQEYVLMYGRQPPPLRSQTSTPKINSDRGDGENDQDAYNQNQNEDSNRNGDGDDRERVIHETGVTSPFSAWKINSGPPPPPYGFHPARYLATLEQTIISLDDLLVLSNEQWRVRNERRQRYRTALKARNAVGLVNPTGPRPKAEIPSSSSLAHKMEDEVRLGRN</sequence>
<accession>A0A1Y2AYC7</accession>
<protein>
    <submittedName>
        <fullName evidence="2">Uncharacterized protein</fullName>
    </submittedName>
</protein>
<feature type="compositionally biased region" description="Low complexity" evidence="1">
    <location>
        <begin position="31"/>
        <end position="68"/>
    </location>
</feature>
<dbReference type="EMBL" id="MCFC01000043">
    <property type="protein sequence ID" value="ORY26885.1"/>
    <property type="molecule type" value="Genomic_DNA"/>
</dbReference>
<keyword evidence="3" id="KW-1185">Reference proteome</keyword>